<organism evidence="1 2">
    <name type="scientific">Mycena rosella</name>
    <name type="common">Pink bonnet</name>
    <name type="synonym">Agaricus rosellus</name>
    <dbReference type="NCBI Taxonomy" id="1033263"/>
    <lineage>
        <taxon>Eukaryota</taxon>
        <taxon>Fungi</taxon>
        <taxon>Dikarya</taxon>
        <taxon>Basidiomycota</taxon>
        <taxon>Agaricomycotina</taxon>
        <taxon>Agaricomycetes</taxon>
        <taxon>Agaricomycetidae</taxon>
        <taxon>Agaricales</taxon>
        <taxon>Marasmiineae</taxon>
        <taxon>Mycenaceae</taxon>
        <taxon>Mycena</taxon>
    </lineage>
</organism>
<proteinExistence type="predicted"/>
<protein>
    <submittedName>
        <fullName evidence="1">Uncharacterized protein</fullName>
    </submittedName>
</protein>
<gene>
    <name evidence="1" type="ORF">B0H17DRAFT_1140800</name>
</gene>
<keyword evidence="2" id="KW-1185">Reference proteome</keyword>
<evidence type="ECO:0000313" key="2">
    <source>
        <dbReference type="Proteomes" id="UP001221757"/>
    </source>
</evidence>
<dbReference type="AlphaFoldDB" id="A0AAD7G9P9"/>
<evidence type="ECO:0000313" key="1">
    <source>
        <dbReference type="EMBL" id="KAJ7673580.1"/>
    </source>
</evidence>
<comment type="caution">
    <text evidence="1">The sequence shown here is derived from an EMBL/GenBank/DDBJ whole genome shotgun (WGS) entry which is preliminary data.</text>
</comment>
<dbReference type="EMBL" id="JARKIE010000160">
    <property type="protein sequence ID" value="KAJ7673580.1"/>
    <property type="molecule type" value="Genomic_DNA"/>
</dbReference>
<sequence>MKSICQHAGRSAGNNMGGMWFGPAHAPFDKVGGFSIQLPSCAVVRARLEFRSICATGTKIVQHICHDKTGILLHHLHRDTEEALVVCPHARKRMATMWCGLITILRTCSICRESWDLKRRQKTLKPVETVQWHAAVKSNVVKVGHISTFNFKRDNVPKTRVIGKANMVSQTSSKLACTEGLLRVFKPSKDIKWAFLRGVLNVQGWEKGQGVNLGWYNKHSWYDQHLKATESLCQ</sequence>
<dbReference type="Proteomes" id="UP001221757">
    <property type="component" value="Unassembled WGS sequence"/>
</dbReference>
<accession>A0AAD7G9P9</accession>
<reference evidence="1" key="1">
    <citation type="submission" date="2023-03" db="EMBL/GenBank/DDBJ databases">
        <title>Massive genome expansion in bonnet fungi (Mycena s.s.) driven by repeated elements and novel gene families across ecological guilds.</title>
        <authorList>
            <consortium name="Lawrence Berkeley National Laboratory"/>
            <person name="Harder C.B."/>
            <person name="Miyauchi S."/>
            <person name="Viragh M."/>
            <person name="Kuo A."/>
            <person name="Thoen E."/>
            <person name="Andreopoulos B."/>
            <person name="Lu D."/>
            <person name="Skrede I."/>
            <person name="Drula E."/>
            <person name="Henrissat B."/>
            <person name="Morin E."/>
            <person name="Kohler A."/>
            <person name="Barry K."/>
            <person name="LaButti K."/>
            <person name="Morin E."/>
            <person name="Salamov A."/>
            <person name="Lipzen A."/>
            <person name="Mereny Z."/>
            <person name="Hegedus B."/>
            <person name="Baldrian P."/>
            <person name="Stursova M."/>
            <person name="Weitz H."/>
            <person name="Taylor A."/>
            <person name="Grigoriev I.V."/>
            <person name="Nagy L.G."/>
            <person name="Martin F."/>
            <person name="Kauserud H."/>
        </authorList>
    </citation>
    <scope>NUCLEOTIDE SEQUENCE</scope>
    <source>
        <strain evidence="1">CBHHK067</strain>
    </source>
</reference>
<name>A0AAD7G9P9_MYCRO</name>